<dbReference type="InterPro" id="IPR018389">
    <property type="entry name" value="DctP_fam"/>
</dbReference>
<keyword evidence="4" id="KW-1185">Reference proteome</keyword>
<accession>A0A4V3UUL1</accession>
<dbReference type="NCBIfam" id="NF037995">
    <property type="entry name" value="TRAP_S1"/>
    <property type="match status" value="1"/>
</dbReference>
<keyword evidence="1 2" id="KW-0732">Signal</keyword>
<protein>
    <submittedName>
        <fullName evidence="3">TRAP-type C4-dicarboxylate transport system substrate-binding protein</fullName>
    </submittedName>
</protein>
<gene>
    <name evidence="3" type="ORF">EDC25_10137</name>
</gene>
<evidence type="ECO:0000256" key="2">
    <source>
        <dbReference type="SAM" id="SignalP"/>
    </source>
</evidence>
<dbReference type="AlphaFoldDB" id="A0A4V3UUL1"/>
<sequence length="335" mass="36230">MMLSRVCALLLLALAAPASAATVFKIATLAPEGTAWMREMRAAGEAIQTRTEGRVELKFYPGGVMGNDATVLRKLRVGQLQGGAFTGSELSPLYTDAMIYGVPFLFRSQDEVDAVRKVMDPVIVRGLADKGLVVAGIAGGGFAYLMSRQPIRGRDDLVAAKAWLPQGDVISSVTYEMAGVQPVPLSIADVYTSLQTGLVDTVANTPAGALAFQWHTRVRHMVDMPIAYLIGIVALDKRTFDRLDAADQAVIHEEIQAGIVRLDAQTQRDNIAARDALRGEGIEFFEPNAEEQAYWQSIGERSAQALVEQGTLGAENFRMMMAELERVRGGASDAR</sequence>
<dbReference type="PANTHER" id="PTHR33376:SF4">
    <property type="entry name" value="SIALIC ACID-BINDING PERIPLASMIC PROTEIN SIAP"/>
    <property type="match status" value="1"/>
</dbReference>
<dbReference type="CDD" id="cd13670">
    <property type="entry name" value="PBP2_TRAP_Tp0957_like"/>
    <property type="match status" value="1"/>
</dbReference>
<name>A0A4V3UUL1_9GAMM</name>
<evidence type="ECO:0000313" key="3">
    <source>
        <dbReference type="EMBL" id="TCT01182.1"/>
    </source>
</evidence>
<proteinExistence type="predicted"/>
<dbReference type="EMBL" id="SMAF01000001">
    <property type="protein sequence ID" value="TCT01182.1"/>
    <property type="molecule type" value="Genomic_DNA"/>
</dbReference>
<comment type="caution">
    <text evidence="3">The sequence shown here is derived from an EMBL/GenBank/DDBJ whole genome shotgun (WGS) entry which is preliminary data.</text>
</comment>
<dbReference type="GO" id="GO:0055085">
    <property type="term" value="P:transmembrane transport"/>
    <property type="evidence" value="ECO:0007669"/>
    <property type="project" value="InterPro"/>
</dbReference>
<dbReference type="Pfam" id="PF03480">
    <property type="entry name" value="DctP"/>
    <property type="match status" value="1"/>
</dbReference>
<reference evidence="3 4" key="1">
    <citation type="submission" date="2019-03" db="EMBL/GenBank/DDBJ databases">
        <title>Genomic Encyclopedia of Type Strains, Phase IV (KMG-IV): sequencing the most valuable type-strain genomes for metagenomic binning, comparative biology and taxonomic classification.</title>
        <authorList>
            <person name="Goeker M."/>
        </authorList>
    </citation>
    <scope>NUCLEOTIDE SEQUENCE [LARGE SCALE GENOMIC DNA]</scope>
    <source>
        <strain evidence="3 4">DSM 21944</strain>
    </source>
</reference>
<dbReference type="PANTHER" id="PTHR33376">
    <property type="match status" value="1"/>
</dbReference>
<evidence type="ECO:0000256" key="1">
    <source>
        <dbReference type="ARBA" id="ARBA00022729"/>
    </source>
</evidence>
<evidence type="ECO:0000313" key="4">
    <source>
        <dbReference type="Proteomes" id="UP000294599"/>
    </source>
</evidence>
<dbReference type="InterPro" id="IPR038404">
    <property type="entry name" value="TRAP_DctP_sf"/>
</dbReference>
<dbReference type="Gene3D" id="3.40.190.170">
    <property type="entry name" value="Bacterial extracellular solute-binding protein, family 7"/>
    <property type="match status" value="1"/>
</dbReference>
<dbReference type="Proteomes" id="UP000294599">
    <property type="component" value="Unassembled WGS sequence"/>
</dbReference>
<dbReference type="RefSeq" id="WP_123521892.1">
    <property type="nucleotide sequence ID" value="NZ_MJEV01000073.1"/>
</dbReference>
<feature type="signal peptide" evidence="2">
    <location>
        <begin position="1"/>
        <end position="20"/>
    </location>
</feature>
<organism evidence="3 4">
    <name type="scientific">Pseudofulvimonas gallinarii</name>
    <dbReference type="NCBI Taxonomy" id="634155"/>
    <lineage>
        <taxon>Bacteria</taxon>
        <taxon>Pseudomonadati</taxon>
        <taxon>Pseudomonadota</taxon>
        <taxon>Gammaproteobacteria</taxon>
        <taxon>Lysobacterales</taxon>
        <taxon>Rhodanobacteraceae</taxon>
        <taxon>Pseudofulvimonas</taxon>
    </lineage>
</organism>
<dbReference type="OrthoDB" id="5670809at2"/>
<feature type="chain" id="PRO_5030104891" evidence="2">
    <location>
        <begin position="21"/>
        <end position="335"/>
    </location>
</feature>